<sequence>MTTRVSLTLSSTVAGTNWITHNATVDSPTTERLPPSKKTPLDFVPSEKCSEDAGPDDPTVTESANFIFEKHPFLSTLLIYHKGELQVIRGYQTSLTRDSRVVLVCHGRKSSDGRVRLGNYVPQDLANIVVAMKIEDGTLSTISLVVCGLGRNLKYAEQLLRALRSLNVETKLDLRTAALAVSPSGQIATEEEGVWRYNDGSKKIIARLDQNGDLLTRVEAANRGQVILNFQGRSLYIQTLEWPTHPQMFVSEDLRKKYTSIDCLEGLTWSLFFEENERRHAVDYTPGQRNITAVWLPGLKPAENIPIKHIATILDLLVEIRYNAREDADFDLYYVLNDCIFQVQKMTFYASLVGKFIASDRLEEMEKFTETFKDCRRYRSLQQLRKGLKASEFNNFCRQTFQLQHCVRDCERWTHYFMAAVFTASVRNFRTFSLFLMTVIACEVSQSQGSDSPLCTAFVGDDHPMLGDDPWLERGRRGFYGFAAGEAEVKMDKRNTLDWLDQVVAKENFLYRESKRTMSGVDHDLKTELDIFGRVKVMNKYVFSSYLEFFRGTPEGKKLARGCRA</sequence>
<dbReference type="Proteomes" id="UP001157502">
    <property type="component" value="Chromosome 16"/>
</dbReference>
<comment type="caution">
    <text evidence="1">The sequence shown here is derived from an EMBL/GenBank/DDBJ whole genome shotgun (WGS) entry which is preliminary data.</text>
</comment>
<proteinExistence type="predicted"/>
<gene>
    <name evidence="1" type="ORF">DPEC_G00202550</name>
</gene>
<reference evidence="1" key="1">
    <citation type="submission" date="2021-05" db="EMBL/GenBank/DDBJ databases">
        <authorList>
            <person name="Pan Q."/>
            <person name="Jouanno E."/>
            <person name="Zahm M."/>
            <person name="Klopp C."/>
            <person name="Cabau C."/>
            <person name="Louis A."/>
            <person name="Berthelot C."/>
            <person name="Parey E."/>
            <person name="Roest Crollius H."/>
            <person name="Montfort J."/>
            <person name="Robinson-Rechavi M."/>
            <person name="Bouchez O."/>
            <person name="Lampietro C."/>
            <person name="Lopez Roques C."/>
            <person name="Donnadieu C."/>
            <person name="Postlethwait J."/>
            <person name="Bobe J."/>
            <person name="Dillon D."/>
            <person name="Chandos A."/>
            <person name="von Hippel F."/>
            <person name="Guiguen Y."/>
        </authorList>
    </citation>
    <scope>NUCLEOTIDE SEQUENCE</scope>
    <source>
        <strain evidence="1">YG-Jan2019</strain>
    </source>
</reference>
<evidence type="ECO:0000313" key="2">
    <source>
        <dbReference type="Proteomes" id="UP001157502"/>
    </source>
</evidence>
<protein>
    <submittedName>
        <fullName evidence="1">Uncharacterized protein</fullName>
    </submittedName>
</protein>
<name>A0ACC2G9H3_DALPE</name>
<keyword evidence="2" id="KW-1185">Reference proteome</keyword>
<organism evidence="1 2">
    <name type="scientific">Dallia pectoralis</name>
    <name type="common">Alaska blackfish</name>
    <dbReference type="NCBI Taxonomy" id="75939"/>
    <lineage>
        <taxon>Eukaryota</taxon>
        <taxon>Metazoa</taxon>
        <taxon>Chordata</taxon>
        <taxon>Craniata</taxon>
        <taxon>Vertebrata</taxon>
        <taxon>Euteleostomi</taxon>
        <taxon>Actinopterygii</taxon>
        <taxon>Neopterygii</taxon>
        <taxon>Teleostei</taxon>
        <taxon>Protacanthopterygii</taxon>
        <taxon>Esociformes</taxon>
        <taxon>Umbridae</taxon>
        <taxon>Dallia</taxon>
    </lineage>
</organism>
<evidence type="ECO:0000313" key="1">
    <source>
        <dbReference type="EMBL" id="KAJ8000217.1"/>
    </source>
</evidence>
<dbReference type="EMBL" id="CM055743">
    <property type="protein sequence ID" value="KAJ8000217.1"/>
    <property type="molecule type" value="Genomic_DNA"/>
</dbReference>
<accession>A0ACC2G9H3</accession>